<dbReference type="NCBIfam" id="TIGR00446">
    <property type="entry name" value="nop2p"/>
    <property type="match status" value="1"/>
</dbReference>
<dbReference type="GeneID" id="66579180"/>
<dbReference type="GO" id="GO:0008757">
    <property type="term" value="F:S-adenosylmethionine-dependent methyltransferase activity"/>
    <property type="evidence" value="ECO:0007669"/>
    <property type="project" value="InterPro"/>
</dbReference>
<dbReference type="InterPro" id="IPR011023">
    <property type="entry name" value="Nop2p"/>
</dbReference>
<dbReference type="Proteomes" id="UP000265489">
    <property type="component" value="Unassembled WGS sequence"/>
</dbReference>
<dbReference type="SUPFAM" id="SSF53335">
    <property type="entry name" value="S-adenosyl-L-methionine-dependent methyltransferases"/>
    <property type="match status" value="1"/>
</dbReference>
<dbReference type="InterPro" id="IPR029063">
    <property type="entry name" value="SAM-dependent_MTases_sf"/>
</dbReference>
<dbReference type="InterPro" id="IPR023267">
    <property type="entry name" value="RCMT"/>
</dbReference>
<evidence type="ECO:0000256" key="4">
    <source>
        <dbReference type="ARBA" id="ARBA00022679"/>
    </source>
</evidence>
<evidence type="ECO:0000313" key="9">
    <source>
        <dbReference type="EMBL" id="RGU94118.1"/>
    </source>
</evidence>
<protein>
    <submittedName>
        <fullName evidence="9">NOL1/NOP2/sun family putative RNA methylase</fullName>
    </submittedName>
</protein>
<name>A0A395WAC8_9FIRM</name>
<dbReference type="AlphaFoldDB" id="A0A395WAC8"/>
<feature type="binding site" evidence="7">
    <location>
        <begin position="109"/>
        <end position="115"/>
    </location>
    <ligand>
        <name>S-adenosyl-L-methionine</name>
        <dbReference type="ChEBI" id="CHEBI:59789"/>
    </ligand>
</feature>
<dbReference type="PANTHER" id="PTHR22807:SF30">
    <property type="entry name" value="28S RRNA (CYTOSINE(4447)-C(5))-METHYLTRANSFERASE-RELATED"/>
    <property type="match status" value="1"/>
</dbReference>
<dbReference type="Gene3D" id="3.40.50.150">
    <property type="entry name" value="Vaccinia Virus protein VP39"/>
    <property type="match status" value="1"/>
</dbReference>
<evidence type="ECO:0000256" key="6">
    <source>
        <dbReference type="ARBA" id="ARBA00022884"/>
    </source>
</evidence>
<keyword evidence="5 7" id="KW-0949">S-adenosyl-L-methionine</keyword>
<dbReference type="RefSeq" id="WP_118324377.1">
    <property type="nucleotide sequence ID" value="NZ_QRYH01000005.1"/>
</dbReference>
<dbReference type="Gene3D" id="3.30.70.1170">
    <property type="entry name" value="Sun protein, domain 3"/>
    <property type="match status" value="1"/>
</dbReference>
<feature type="binding site" evidence="7">
    <location>
        <position position="178"/>
    </location>
    <ligand>
        <name>S-adenosyl-L-methionine</name>
        <dbReference type="ChEBI" id="CHEBI:59789"/>
    </ligand>
</feature>
<dbReference type="InterPro" id="IPR027391">
    <property type="entry name" value="Nol1_Nop2_Fmu_2"/>
</dbReference>
<dbReference type="GO" id="GO:0003723">
    <property type="term" value="F:RNA binding"/>
    <property type="evidence" value="ECO:0007669"/>
    <property type="project" value="UniProtKB-UniRule"/>
</dbReference>
<evidence type="ECO:0000256" key="2">
    <source>
        <dbReference type="ARBA" id="ARBA00022490"/>
    </source>
</evidence>
<dbReference type="PANTHER" id="PTHR22807">
    <property type="entry name" value="NOP2 YEAST -RELATED NOL1/NOP2/FMU SUN DOMAIN-CONTAINING"/>
    <property type="match status" value="1"/>
</dbReference>
<evidence type="ECO:0000256" key="5">
    <source>
        <dbReference type="ARBA" id="ARBA00022691"/>
    </source>
</evidence>
<reference evidence="9 10" key="1">
    <citation type="submission" date="2018-08" db="EMBL/GenBank/DDBJ databases">
        <title>A genome reference for cultivated species of the human gut microbiota.</title>
        <authorList>
            <person name="Zou Y."/>
            <person name="Xue W."/>
            <person name="Luo G."/>
        </authorList>
    </citation>
    <scope>NUCLEOTIDE SEQUENCE [LARGE SCALE GENOMIC DNA]</scope>
    <source>
        <strain evidence="9 10">AF15-20</strain>
    </source>
</reference>
<keyword evidence="2" id="KW-0963">Cytoplasm</keyword>
<comment type="similarity">
    <text evidence="1 7">Belongs to the class I-like SAM-binding methyltransferase superfamily. RsmB/NOP family.</text>
</comment>
<evidence type="ECO:0000313" key="10">
    <source>
        <dbReference type="Proteomes" id="UP000265489"/>
    </source>
</evidence>
<gene>
    <name evidence="9" type="ORF">DWW32_00975</name>
</gene>
<dbReference type="InterPro" id="IPR001678">
    <property type="entry name" value="MeTrfase_RsmB-F_NOP2_dom"/>
</dbReference>
<keyword evidence="3 7" id="KW-0489">Methyltransferase</keyword>
<dbReference type="Pfam" id="PF17125">
    <property type="entry name" value="Methyltr_RsmF_N"/>
    <property type="match status" value="1"/>
</dbReference>
<sequence>MELPVKFKEQMKELLQDEYEDYLQSFDHERYYGLRVNTLKISVEEFLKISPFKLKPIPWTNDGFYYSSEDKPSKHPYYYAGLYYLQEPSAMLPAQVLPVDENDIVLDTCAAPGGKSTKLATKLNHTGLLISNDISSSRCQGLLKNVELFGCDNAWVTSEDLTNMEQHYPETFDKILVDAPCSGEGMFRKEPDLIKSWIEKDDTFYPPIQKNILNAAISMLKPGGSIVYSTCTFSIHENEEVIQDVLDKHPDLHLVPIEKIDGMMPGINMEECVRLYPHKIKGEGHFVALLVKDGETKHKKVRLEPSDKLDDCVTEFLRLVKLNKGTIKIKKDKVIWLNTDFQAYKGYRVLRSGLLLGQLKGKHFEPGQSLALALCPKQFKNILNFSIEDERVIKYLKGETLDVKDLDSKTSGWTLVCVNNFPLGFAKLSKGSLKNKYAKGWRYQ</sequence>
<feature type="binding site" evidence="7">
    <location>
        <position position="133"/>
    </location>
    <ligand>
        <name>S-adenosyl-L-methionine</name>
        <dbReference type="ChEBI" id="CHEBI:59789"/>
    </ligand>
</feature>
<comment type="caution">
    <text evidence="9">The sequence shown here is derived from an EMBL/GenBank/DDBJ whole genome shotgun (WGS) entry which is preliminary data.</text>
</comment>
<dbReference type="InterPro" id="IPR031340">
    <property type="entry name" value="RsmF_methylt_CI"/>
</dbReference>
<dbReference type="Pfam" id="PF17126">
    <property type="entry name" value="RsmF_methylt_CI"/>
    <property type="match status" value="1"/>
</dbReference>
<dbReference type="EMBL" id="QRYQ01000001">
    <property type="protein sequence ID" value="RGU94118.1"/>
    <property type="molecule type" value="Genomic_DNA"/>
</dbReference>
<dbReference type="PROSITE" id="PS51686">
    <property type="entry name" value="SAM_MT_RSMB_NOP"/>
    <property type="match status" value="1"/>
</dbReference>
<dbReference type="InterPro" id="IPR049560">
    <property type="entry name" value="MeTrfase_RsmB-F_NOP2_cat"/>
</dbReference>
<keyword evidence="4 7" id="KW-0808">Transferase</keyword>
<evidence type="ECO:0000256" key="1">
    <source>
        <dbReference type="ARBA" id="ARBA00007494"/>
    </source>
</evidence>
<dbReference type="Pfam" id="PF01189">
    <property type="entry name" value="Methyltr_RsmB-F"/>
    <property type="match status" value="1"/>
</dbReference>
<accession>A0A395WAC8</accession>
<dbReference type="CDD" id="cd02440">
    <property type="entry name" value="AdoMet_MTases"/>
    <property type="match status" value="1"/>
</dbReference>
<dbReference type="GO" id="GO:0006396">
    <property type="term" value="P:RNA processing"/>
    <property type="evidence" value="ECO:0007669"/>
    <property type="project" value="InterPro"/>
</dbReference>
<evidence type="ECO:0000256" key="3">
    <source>
        <dbReference type="ARBA" id="ARBA00022603"/>
    </source>
</evidence>
<dbReference type="Gene3D" id="2.30.130.60">
    <property type="match status" value="1"/>
</dbReference>
<dbReference type="InterPro" id="IPR018314">
    <property type="entry name" value="RsmB/NOL1/NOP2-like_CS"/>
</dbReference>
<dbReference type="CDD" id="cd21147">
    <property type="entry name" value="RsmF_methylt_CTD1"/>
    <property type="match status" value="1"/>
</dbReference>
<feature type="binding site" evidence="7">
    <location>
        <position position="160"/>
    </location>
    <ligand>
        <name>S-adenosyl-L-methionine</name>
        <dbReference type="ChEBI" id="CHEBI:59789"/>
    </ligand>
</feature>
<dbReference type="Pfam" id="PF13636">
    <property type="entry name" value="Methyltranf_PUA"/>
    <property type="match status" value="1"/>
</dbReference>
<feature type="domain" description="SAM-dependent MTase RsmB/NOP-type" evidence="8">
    <location>
        <begin position="22"/>
        <end position="293"/>
    </location>
</feature>
<feature type="active site" description="Nucleophile" evidence="7">
    <location>
        <position position="231"/>
    </location>
</feature>
<dbReference type="PRINTS" id="PR02008">
    <property type="entry name" value="RCMTFAMILY"/>
</dbReference>
<proteinExistence type="inferred from homology"/>
<organism evidence="9 10">
    <name type="scientific">Holdemanella biformis</name>
    <dbReference type="NCBI Taxonomy" id="1735"/>
    <lineage>
        <taxon>Bacteria</taxon>
        <taxon>Bacillati</taxon>
        <taxon>Bacillota</taxon>
        <taxon>Erysipelotrichia</taxon>
        <taxon>Erysipelotrichales</taxon>
        <taxon>Erysipelotrichaceae</taxon>
        <taxon>Holdemanella</taxon>
    </lineage>
</organism>
<dbReference type="PROSITE" id="PS01153">
    <property type="entry name" value="NOL1_NOP2_SUN"/>
    <property type="match status" value="1"/>
</dbReference>
<dbReference type="GO" id="GO:0001510">
    <property type="term" value="P:RNA methylation"/>
    <property type="evidence" value="ECO:0007669"/>
    <property type="project" value="InterPro"/>
</dbReference>
<evidence type="ECO:0000256" key="7">
    <source>
        <dbReference type="PROSITE-ProRule" id="PRU01023"/>
    </source>
</evidence>
<dbReference type="InterPro" id="IPR031341">
    <property type="entry name" value="Methyltr_RsmF_N"/>
</dbReference>
<dbReference type="GO" id="GO:0008173">
    <property type="term" value="F:RNA methyltransferase activity"/>
    <property type="evidence" value="ECO:0007669"/>
    <property type="project" value="InterPro"/>
</dbReference>
<keyword evidence="6 7" id="KW-0694">RNA-binding</keyword>
<evidence type="ECO:0000259" key="8">
    <source>
        <dbReference type="PROSITE" id="PS51686"/>
    </source>
</evidence>